<dbReference type="PANTHER" id="PTHR14742:SF0">
    <property type="entry name" value="RIBONUCLEASE P PROTEIN SUBUNIT P21"/>
    <property type="match status" value="1"/>
</dbReference>
<sequence>MAPSIFPSTPTDLPLMRMQLLWQHALTHLKHSPQLSAYYTSRMRLVAQQQRVALPKAMLARFCAACSLIHVPGVNCDLLGVWDGHTAAVRH</sequence>
<evidence type="ECO:0000256" key="3">
    <source>
        <dbReference type="ARBA" id="ARBA00022833"/>
    </source>
</evidence>
<organism evidence="5 6">
    <name type="scientific">Diacronema lutheri</name>
    <name type="common">Unicellular marine alga</name>
    <name type="synonym">Monochrysis lutheri</name>
    <dbReference type="NCBI Taxonomy" id="2081491"/>
    <lineage>
        <taxon>Eukaryota</taxon>
        <taxon>Haptista</taxon>
        <taxon>Haptophyta</taxon>
        <taxon>Pavlovophyceae</taxon>
        <taxon>Pavlovales</taxon>
        <taxon>Pavlovaceae</taxon>
        <taxon>Diacronema</taxon>
    </lineage>
</organism>
<keyword evidence="3" id="KW-0862">Zinc</keyword>
<evidence type="ECO:0000313" key="5">
    <source>
        <dbReference type="EMBL" id="KAG8463030.1"/>
    </source>
</evidence>
<protein>
    <submittedName>
        <fullName evidence="5">Uncharacterized protein</fullName>
    </submittedName>
</protein>
<gene>
    <name evidence="5" type="ORF">KFE25_001803</name>
</gene>
<keyword evidence="1" id="KW-0819">tRNA processing</keyword>
<comment type="similarity">
    <text evidence="4">Belongs to the eukaryotic/archaeal RNase P protein component 4 family.</text>
</comment>
<evidence type="ECO:0000256" key="4">
    <source>
        <dbReference type="ARBA" id="ARBA00038402"/>
    </source>
</evidence>
<dbReference type="GO" id="GO:0008033">
    <property type="term" value="P:tRNA processing"/>
    <property type="evidence" value="ECO:0007669"/>
    <property type="project" value="UniProtKB-KW"/>
</dbReference>
<comment type="caution">
    <text evidence="5">The sequence shown here is derived from an EMBL/GenBank/DDBJ whole genome shotgun (WGS) entry which is preliminary data.</text>
</comment>
<keyword evidence="2" id="KW-0479">Metal-binding</keyword>
<proteinExistence type="inferred from homology"/>
<dbReference type="GO" id="GO:0046872">
    <property type="term" value="F:metal ion binding"/>
    <property type="evidence" value="ECO:0007669"/>
    <property type="project" value="UniProtKB-KW"/>
</dbReference>
<dbReference type="Proteomes" id="UP000751190">
    <property type="component" value="Unassembled WGS sequence"/>
</dbReference>
<dbReference type="EMBL" id="JAGTXO010000018">
    <property type="protein sequence ID" value="KAG8463030.1"/>
    <property type="molecule type" value="Genomic_DNA"/>
</dbReference>
<keyword evidence="6" id="KW-1185">Reference proteome</keyword>
<dbReference type="Pfam" id="PF04032">
    <property type="entry name" value="Rpr2"/>
    <property type="match status" value="1"/>
</dbReference>
<name>A0A8J5XPF1_DIALT</name>
<dbReference type="InterPro" id="IPR007175">
    <property type="entry name" value="Rpr2/Snm1/Rpp21"/>
</dbReference>
<evidence type="ECO:0000313" key="6">
    <source>
        <dbReference type="Proteomes" id="UP000751190"/>
    </source>
</evidence>
<evidence type="ECO:0000256" key="1">
    <source>
        <dbReference type="ARBA" id="ARBA00022694"/>
    </source>
</evidence>
<dbReference type="GO" id="GO:0005655">
    <property type="term" value="C:nucleolar ribonuclease P complex"/>
    <property type="evidence" value="ECO:0007669"/>
    <property type="project" value="TreeGrafter"/>
</dbReference>
<evidence type="ECO:0000256" key="2">
    <source>
        <dbReference type="ARBA" id="ARBA00022723"/>
    </source>
</evidence>
<dbReference type="AlphaFoldDB" id="A0A8J5XPF1"/>
<dbReference type="PANTHER" id="PTHR14742">
    <property type="entry name" value="RIBONUCLEASE P SUBUNIT P21"/>
    <property type="match status" value="1"/>
</dbReference>
<reference evidence="5" key="1">
    <citation type="submission" date="2021-05" db="EMBL/GenBank/DDBJ databases">
        <title>The genome of the haptophyte Pavlova lutheri (Diacronema luteri, Pavlovales) - a model for lipid biosynthesis in eukaryotic algae.</title>
        <authorList>
            <person name="Hulatt C.J."/>
            <person name="Posewitz M.C."/>
        </authorList>
    </citation>
    <scope>NUCLEOTIDE SEQUENCE</scope>
    <source>
        <strain evidence="5">NIVA-4/92</strain>
    </source>
</reference>
<accession>A0A8J5XPF1</accession>